<dbReference type="RefSeq" id="WP_183631336.1">
    <property type="nucleotide sequence ID" value="NZ_BAABLE010000011.1"/>
</dbReference>
<gene>
    <name evidence="3" type="ORF">GGR36_000386</name>
</gene>
<feature type="region of interest" description="Disordered" evidence="1">
    <location>
        <begin position="256"/>
        <end position="289"/>
    </location>
</feature>
<reference evidence="3 4" key="1">
    <citation type="submission" date="2020-08" db="EMBL/GenBank/DDBJ databases">
        <title>Genomic Encyclopedia of Type Strains, Phase IV (KMG-IV): sequencing the most valuable type-strain genomes for metagenomic binning, comparative biology and taxonomic classification.</title>
        <authorList>
            <person name="Goeker M."/>
        </authorList>
    </citation>
    <scope>NUCLEOTIDE SEQUENCE [LARGE SCALE GENOMIC DNA]</scope>
    <source>
        <strain evidence="3 4">DSM 106739</strain>
    </source>
</reference>
<name>A0A840BHE8_9RHOO</name>
<dbReference type="EMBL" id="JACIET010000001">
    <property type="protein sequence ID" value="MBB4011078.1"/>
    <property type="molecule type" value="Genomic_DNA"/>
</dbReference>
<evidence type="ECO:0000259" key="2">
    <source>
        <dbReference type="Pfam" id="PF06812"/>
    </source>
</evidence>
<protein>
    <submittedName>
        <fullName evidence="3">Type VI secretion system protein ImpA</fullName>
    </submittedName>
</protein>
<dbReference type="NCBIfam" id="TIGR03363">
    <property type="entry name" value="VI_chp_8"/>
    <property type="match status" value="1"/>
</dbReference>
<dbReference type="AlphaFoldDB" id="A0A840BHE8"/>
<feature type="domain" description="ImpA N-terminal" evidence="2">
    <location>
        <begin position="15"/>
        <end position="137"/>
    </location>
</feature>
<comment type="caution">
    <text evidence="3">The sequence shown here is derived from an EMBL/GenBank/DDBJ whole genome shotgun (WGS) entry which is preliminary data.</text>
</comment>
<dbReference type="Pfam" id="PF06812">
    <property type="entry name" value="ImpA_N"/>
    <property type="match status" value="1"/>
</dbReference>
<evidence type="ECO:0000313" key="4">
    <source>
        <dbReference type="Proteomes" id="UP000561045"/>
    </source>
</evidence>
<organism evidence="3 4">
    <name type="scientific">Niveibacterium umoris</name>
    <dbReference type="NCBI Taxonomy" id="1193620"/>
    <lineage>
        <taxon>Bacteria</taxon>
        <taxon>Pseudomonadati</taxon>
        <taxon>Pseudomonadota</taxon>
        <taxon>Betaproteobacteria</taxon>
        <taxon>Rhodocyclales</taxon>
        <taxon>Rhodocyclaceae</taxon>
        <taxon>Niveibacterium</taxon>
    </lineage>
</organism>
<dbReference type="Proteomes" id="UP000561045">
    <property type="component" value="Unassembled WGS sequence"/>
</dbReference>
<accession>A0A840BHE8</accession>
<dbReference type="InterPro" id="IPR010657">
    <property type="entry name" value="ImpA_N"/>
</dbReference>
<dbReference type="PANTHER" id="PTHR37951">
    <property type="entry name" value="CYTOPLASMIC PROTEIN-RELATED"/>
    <property type="match status" value="1"/>
</dbReference>
<dbReference type="InterPro" id="IPR017740">
    <property type="entry name" value="TssA-like"/>
</dbReference>
<evidence type="ECO:0000313" key="3">
    <source>
        <dbReference type="EMBL" id="MBB4011078.1"/>
    </source>
</evidence>
<keyword evidence="4" id="KW-1185">Reference proteome</keyword>
<proteinExistence type="predicted"/>
<dbReference type="PANTHER" id="PTHR37951:SF1">
    <property type="entry name" value="TYPE VI SECRETION SYSTEM COMPONENT TSSA1"/>
    <property type="match status" value="1"/>
</dbReference>
<sequence>MNAPHAPADLLAALLAPLPGSNPTGEDLSFSPEFDALDEARREDDASLDQGDWVTTLKVADWRKVIDIATALLNARTKDLRVAARYAEASGRLNGVAGLEAGFRLVAGLLQAFPDTLHPLPEDSDSEERAGALAWLLQRALDVLKAAPLLQTETRSLCWDDYERARSGGNRSDDEHAQEHADLATAWDAATRTTPLTRLEATGQALNALADAIRTLDLISAGVLGDSAPSLRLLRDQHERIHHLINRLIAERGGLSAAASAQHPANDDAPAQSARAGTEHAGQRANRGMSREEAVAMLGQVAAYFRRTEPHSPVAYLAEKAATWANMPLHDWLRQVVKDDGALAHIDELLGVER</sequence>
<evidence type="ECO:0000256" key="1">
    <source>
        <dbReference type="SAM" id="MobiDB-lite"/>
    </source>
</evidence>